<organism evidence="2 3">
    <name type="scientific">Rhodofomes roseus</name>
    <dbReference type="NCBI Taxonomy" id="34475"/>
    <lineage>
        <taxon>Eukaryota</taxon>
        <taxon>Fungi</taxon>
        <taxon>Dikarya</taxon>
        <taxon>Basidiomycota</taxon>
        <taxon>Agaricomycotina</taxon>
        <taxon>Agaricomycetes</taxon>
        <taxon>Polyporales</taxon>
        <taxon>Rhodofomes</taxon>
    </lineage>
</organism>
<dbReference type="RefSeq" id="XP_047776835.1">
    <property type="nucleotide sequence ID" value="XM_047916711.1"/>
</dbReference>
<protein>
    <submittedName>
        <fullName evidence="2">Uncharacterized protein</fullName>
    </submittedName>
</protein>
<accession>A0ABQ8KA93</accession>
<gene>
    <name evidence="2" type="ORF">C8Q71DRAFT_165278</name>
</gene>
<evidence type="ECO:0000313" key="3">
    <source>
        <dbReference type="Proteomes" id="UP000814176"/>
    </source>
</evidence>
<keyword evidence="3" id="KW-1185">Reference proteome</keyword>
<proteinExistence type="predicted"/>
<reference evidence="2 3" key="1">
    <citation type="journal article" date="2021" name="Environ. Microbiol.">
        <title>Gene family expansions and transcriptome signatures uncover fungal adaptations to wood decay.</title>
        <authorList>
            <person name="Hage H."/>
            <person name="Miyauchi S."/>
            <person name="Viragh M."/>
            <person name="Drula E."/>
            <person name="Min B."/>
            <person name="Chaduli D."/>
            <person name="Navarro D."/>
            <person name="Favel A."/>
            <person name="Norest M."/>
            <person name="Lesage-Meessen L."/>
            <person name="Balint B."/>
            <person name="Merenyi Z."/>
            <person name="de Eugenio L."/>
            <person name="Morin E."/>
            <person name="Martinez A.T."/>
            <person name="Baldrian P."/>
            <person name="Stursova M."/>
            <person name="Martinez M.J."/>
            <person name="Novotny C."/>
            <person name="Magnuson J.K."/>
            <person name="Spatafora J.W."/>
            <person name="Maurice S."/>
            <person name="Pangilinan J."/>
            <person name="Andreopoulos W."/>
            <person name="LaButti K."/>
            <person name="Hundley H."/>
            <person name="Na H."/>
            <person name="Kuo A."/>
            <person name="Barry K."/>
            <person name="Lipzen A."/>
            <person name="Henrissat B."/>
            <person name="Riley R."/>
            <person name="Ahrendt S."/>
            <person name="Nagy L.G."/>
            <person name="Grigoriev I.V."/>
            <person name="Martin F."/>
            <person name="Rosso M.N."/>
        </authorList>
    </citation>
    <scope>NUCLEOTIDE SEQUENCE [LARGE SCALE GENOMIC DNA]</scope>
    <source>
        <strain evidence="2 3">CIRM-BRFM 1785</strain>
    </source>
</reference>
<dbReference type="Proteomes" id="UP000814176">
    <property type="component" value="Unassembled WGS sequence"/>
</dbReference>
<dbReference type="GeneID" id="71997443"/>
<comment type="caution">
    <text evidence="2">The sequence shown here is derived from an EMBL/GenBank/DDBJ whole genome shotgun (WGS) entry which is preliminary data.</text>
</comment>
<sequence>MQGWRVQDAAMVEMAVREEHDLRRAPQFTRWTRTREQHSGRRRECRCSRGFARTLSKGRREFSTCQLNQCVGGRSARTMLVSRNVRNGAARYCAAPRPFSLCMVYVQFVIYVASRRTRLPSAHRRLATIDASRRRGRSYWLFAHQHAHDPRQSQLARIAAREHCCSVAQIAARDLISDREWVACNKSDASAAAEQTCQVQLHRRREREAGRSARPPLPIAR</sequence>
<evidence type="ECO:0000313" key="2">
    <source>
        <dbReference type="EMBL" id="KAH9834179.1"/>
    </source>
</evidence>
<feature type="region of interest" description="Disordered" evidence="1">
    <location>
        <begin position="201"/>
        <end position="221"/>
    </location>
</feature>
<evidence type="ECO:0000256" key="1">
    <source>
        <dbReference type="SAM" id="MobiDB-lite"/>
    </source>
</evidence>
<dbReference type="EMBL" id="JADCUA010000016">
    <property type="protein sequence ID" value="KAH9834179.1"/>
    <property type="molecule type" value="Genomic_DNA"/>
</dbReference>
<name>A0ABQ8KA93_9APHY</name>